<sequence length="63" mass="6934">MLQIVLADTLASSRSHKQQQATTGISGNTGMLVFETNKTFVLECSKNHTQNTIQNKHSNNNDS</sequence>
<accession>A0A0B7A5J8</accession>
<proteinExistence type="predicted"/>
<reference evidence="1" key="1">
    <citation type="submission" date="2014-12" db="EMBL/GenBank/DDBJ databases">
        <title>Insight into the proteome of Arion vulgaris.</title>
        <authorList>
            <person name="Aradska J."/>
            <person name="Bulat T."/>
            <person name="Smidak R."/>
            <person name="Sarate P."/>
            <person name="Gangsoo J."/>
            <person name="Sialana F."/>
            <person name="Bilban M."/>
            <person name="Lubec G."/>
        </authorList>
    </citation>
    <scope>NUCLEOTIDE SEQUENCE</scope>
    <source>
        <tissue evidence="1">Skin</tissue>
    </source>
</reference>
<evidence type="ECO:0000313" key="1">
    <source>
        <dbReference type="EMBL" id="CEK76058.1"/>
    </source>
</evidence>
<organism evidence="1">
    <name type="scientific">Arion vulgaris</name>
    <dbReference type="NCBI Taxonomy" id="1028688"/>
    <lineage>
        <taxon>Eukaryota</taxon>
        <taxon>Metazoa</taxon>
        <taxon>Spiralia</taxon>
        <taxon>Lophotrochozoa</taxon>
        <taxon>Mollusca</taxon>
        <taxon>Gastropoda</taxon>
        <taxon>Heterobranchia</taxon>
        <taxon>Euthyneura</taxon>
        <taxon>Panpulmonata</taxon>
        <taxon>Eupulmonata</taxon>
        <taxon>Stylommatophora</taxon>
        <taxon>Helicina</taxon>
        <taxon>Arionoidea</taxon>
        <taxon>Arionidae</taxon>
        <taxon>Arion</taxon>
    </lineage>
</organism>
<protein>
    <submittedName>
        <fullName evidence="1">Uncharacterized protein</fullName>
    </submittedName>
</protein>
<dbReference type="AlphaFoldDB" id="A0A0B7A5J8"/>
<gene>
    <name evidence="1" type="primary">ORF98244</name>
</gene>
<dbReference type="EMBL" id="HACG01029193">
    <property type="protein sequence ID" value="CEK76058.1"/>
    <property type="molecule type" value="Transcribed_RNA"/>
</dbReference>
<name>A0A0B7A5J8_9EUPU</name>